<dbReference type="PANTHER" id="PTHR31511:SF12">
    <property type="entry name" value="RHO TERMINATION FACTOR N-TERMINAL DOMAIN-CONTAINING PROTEIN"/>
    <property type="match status" value="1"/>
</dbReference>
<gene>
    <name evidence="1" type="ORF">ALC57_06426</name>
</gene>
<dbReference type="AlphaFoldDB" id="A0A151J8Q4"/>
<sequence length="722" mass="84776">MENHERVECELLEQCDQVATLVECFTWLQQCDECIEQLEELCRVKLTGAVINFNHIEPRRFLEDAREIVLERVRDAVERYGSVKVNTAFNGEFATKDKRAIKSINTKNIEIYRYTDLREWYEGHVIEPTLTSLEEFQERDSGLALSRILNVTVSVNKLNPMHAGCHVEVPREIVTKRAVISVRTTDNACFAWSVVAALYPAEKYTERESSYPHYTAVLNLASIEFPMILKDINKFERLNAMSINVYGIENKQVFPLWLTSDKKEKHVNMLYLLGHFAWIKNLSRLVSSQLSRKEHKKFFCGRTNERLQCHAMDCGKMNDCAIRLPSEDDKWLEFGNYNSIRTLGEYSDLYLKTDVLLLADIFENFRESCVASYGLDPVYYYTMPGFAWDATLKHTRIRFELLTDIDMVMFIERDIRGGLSQCSGRYAQANNKYMRSYDPSEPSTYLMYYDVNNLYGWAMCQPLPYAEFRWVKDVVNFDVSAIAPDSPTGYILEVDLEYPQRLHDQHIDLPFCPTRDKPPGKREDKLLATLNTNFKTRAKNDFEKNLYKLMNNAVFGNTMENVRNHVDVKLITKWDGRYGTEAMIAKPNFHSRSIFAENLIAVELRKLEMKFNKPIYMGMCIFDISKVCLYEFHYVYMLPLFHDKCKIIYTDTDSLIYRVECENIYETMKRDIRHERLSGGQRVRYVSREQNSTRSDEGREQRYDNDRIRWTQSEDVRGEGRW</sequence>
<dbReference type="PANTHER" id="PTHR31511">
    <property type="entry name" value="PROTEIN CBG23764"/>
    <property type="match status" value="1"/>
</dbReference>
<proteinExistence type="predicted"/>
<dbReference type="SUPFAM" id="SSF56672">
    <property type="entry name" value="DNA/RNA polymerases"/>
    <property type="match status" value="1"/>
</dbReference>
<dbReference type="EMBL" id="KQ979501">
    <property type="protein sequence ID" value="KYN21199.1"/>
    <property type="molecule type" value="Genomic_DNA"/>
</dbReference>
<reference evidence="1 2" key="1">
    <citation type="submission" date="2015-09" db="EMBL/GenBank/DDBJ databases">
        <title>Trachymyrmex cornetzi WGS genome.</title>
        <authorList>
            <person name="Nygaard S."/>
            <person name="Hu H."/>
            <person name="Boomsma J."/>
            <person name="Zhang G."/>
        </authorList>
    </citation>
    <scope>NUCLEOTIDE SEQUENCE [LARGE SCALE GENOMIC DNA]</scope>
    <source>
        <strain evidence="1">Tcor2-1</strain>
        <tissue evidence="1">Whole body</tissue>
    </source>
</reference>
<dbReference type="STRING" id="471704.A0A151J8Q4"/>
<evidence type="ECO:0000313" key="1">
    <source>
        <dbReference type="EMBL" id="KYN21199.1"/>
    </source>
</evidence>
<name>A0A151J8Q4_9HYME</name>
<evidence type="ECO:0000313" key="2">
    <source>
        <dbReference type="Proteomes" id="UP000078492"/>
    </source>
</evidence>
<dbReference type="Proteomes" id="UP000078492">
    <property type="component" value="Unassembled WGS sequence"/>
</dbReference>
<dbReference type="InterPro" id="IPR043502">
    <property type="entry name" value="DNA/RNA_pol_sf"/>
</dbReference>
<organism evidence="1 2">
    <name type="scientific">Trachymyrmex cornetzi</name>
    <dbReference type="NCBI Taxonomy" id="471704"/>
    <lineage>
        <taxon>Eukaryota</taxon>
        <taxon>Metazoa</taxon>
        <taxon>Ecdysozoa</taxon>
        <taxon>Arthropoda</taxon>
        <taxon>Hexapoda</taxon>
        <taxon>Insecta</taxon>
        <taxon>Pterygota</taxon>
        <taxon>Neoptera</taxon>
        <taxon>Endopterygota</taxon>
        <taxon>Hymenoptera</taxon>
        <taxon>Apocrita</taxon>
        <taxon>Aculeata</taxon>
        <taxon>Formicoidea</taxon>
        <taxon>Formicidae</taxon>
        <taxon>Myrmicinae</taxon>
        <taxon>Trachymyrmex</taxon>
    </lineage>
</organism>
<accession>A0A151J8Q4</accession>
<protein>
    <submittedName>
        <fullName evidence="1">Uncharacterized protein</fullName>
    </submittedName>
</protein>
<dbReference type="GO" id="GO:0071897">
    <property type="term" value="P:DNA biosynthetic process"/>
    <property type="evidence" value="ECO:0007669"/>
    <property type="project" value="UniProtKB-ARBA"/>
</dbReference>
<keyword evidence="2" id="KW-1185">Reference proteome</keyword>